<dbReference type="Pfam" id="PF01029">
    <property type="entry name" value="NusB"/>
    <property type="match status" value="1"/>
</dbReference>
<dbReference type="Pfam" id="PF01189">
    <property type="entry name" value="Methyltr_RsmB-F"/>
    <property type="match status" value="1"/>
</dbReference>
<dbReference type="InterPro" id="IPR048019">
    <property type="entry name" value="RsmB-like_N"/>
</dbReference>
<feature type="binding site" evidence="14">
    <location>
        <position position="283"/>
    </location>
    <ligand>
        <name>S-adenosyl-L-methionine</name>
        <dbReference type="ChEBI" id="CHEBI:59789"/>
    </ligand>
</feature>
<dbReference type="Gene3D" id="3.30.70.1170">
    <property type="entry name" value="Sun protein, domain 3"/>
    <property type="match status" value="1"/>
</dbReference>
<dbReference type="Proteomes" id="UP000028091">
    <property type="component" value="Unassembled WGS sequence"/>
</dbReference>
<dbReference type="InterPro" id="IPR054728">
    <property type="entry name" value="RsmB-like_ferredoxin"/>
</dbReference>
<dbReference type="AlphaFoldDB" id="A0A081LF72"/>
<dbReference type="NCBIfam" id="NF011494">
    <property type="entry name" value="PRK14902.1"/>
    <property type="match status" value="1"/>
</dbReference>
<keyword evidence="17" id="KW-1185">Reference proteome</keyword>
<evidence type="ECO:0000313" key="17">
    <source>
        <dbReference type="Proteomes" id="UP000028091"/>
    </source>
</evidence>
<sequence>MKKSNVREVALDALIKLEQNQAYSNLLLQSVMKDKDLADQDKPLLTELVYGTLQNKLALDYMLAPFVKKPQKVAPWVMQLLRMSLYQMVYLEKIPDRAAIHEAVELTKTRGHKGISSLVNGVLRSVQREGVPAFDAIKDPVKRLSIETSHPLWLVEEWVEAYGFEAAESMCRIHLVPPKQTLRVNRMKTDRIALQNELMDAGIETELGDLSEDALKLMKGSIVSTPSFQEGFVTIQDESSMLVARALNPQPGETVLDACAAPGGKSTHIAERMNDEGNIVSLDLHEHKVKLINQAAKRLHLTHIEAKALDARKAADYYSEASFDRILIDAPCSGFGVIRRKPDMKYTKSQEDSARLAIIQQAILNETASLLKPGGTLVYSTCTMDPTENQQVIHAFLQEHQDFEPDLSLNERLPEQVAPFVQNGSVQILPHYFGTDGFFICSMRKKG</sequence>
<keyword evidence="5" id="KW-0963">Cytoplasm</keyword>
<dbReference type="PRINTS" id="PR02008">
    <property type="entry name" value="RCMTFAMILY"/>
</dbReference>
<dbReference type="CDD" id="cd02440">
    <property type="entry name" value="AdoMet_MTases"/>
    <property type="match status" value="1"/>
</dbReference>
<keyword evidence="6" id="KW-0698">rRNA processing</keyword>
<dbReference type="EC" id="2.1.1.176" evidence="4"/>
<dbReference type="PANTHER" id="PTHR22807:SF53">
    <property type="entry name" value="RIBOSOMAL RNA SMALL SUBUNIT METHYLTRANSFERASE B-RELATED"/>
    <property type="match status" value="1"/>
</dbReference>
<evidence type="ECO:0000256" key="11">
    <source>
        <dbReference type="ARBA" id="ARBA00030399"/>
    </source>
</evidence>
<dbReference type="PROSITE" id="PS51686">
    <property type="entry name" value="SAM_MT_RSMB_NOP"/>
    <property type="match status" value="1"/>
</dbReference>
<evidence type="ECO:0000256" key="5">
    <source>
        <dbReference type="ARBA" id="ARBA00022490"/>
    </source>
</evidence>
<keyword evidence="10 14" id="KW-0694">RNA-binding</keyword>
<feature type="domain" description="SAM-dependent MTase RsmB/NOP-type" evidence="15">
    <location>
        <begin position="170"/>
        <end position="446"/>
    </location>
</feature>
<dbReference type="RefSeq" id="WP_034317863.1">
    <property type="nucleotide sequence ID" value="NZ_JBCMYH010000011.1"/>
</dbReference>
<dbReference type="PANTHER" id="PTHR22807">
    <property type="entry name" value="NOP2 YEAST -RELATED NOL1/NOP2/FMU SUN DOMAIN-CONTAINING"/>
    <property type="match status" value="1"/>
</dbReference>
<dbReference type="GO" id="GO:0006355">
    <property type="term" value="P:regulation of DNA-templated transcription"/>
    <property type="evidence" value="ECO:0007669"/>
    <property type="project" value="InterPro"/>
</dbReference>
<evidence type="ECO:0000256" key="14">
    <source>
        <dbReference type="PROSITE-ProRule" id="PRU01023"/>
    </source>
</evidence>
<dbReference type="FunFam" id="3.30.70.1170:FF:000003">
    <property type="entry name" value="16S rRNA (Cytosine(967)-C(5))-methyltransferase RsmB"/>
    <property type="match status" value="1"/>
</dbReference>
<evidence type="ECO:0000256" key="9">
    <source>
        <dbReference type="ARBA" id="ARBA00022691"/>
    </source>
</evidence>
<dbReference type="InterPro" id="IPR001678">
    <property type="entry name" value="MeTrfase_RsmB-F_NOP2_dom"/>
</dbReference>
<comment type="subcellular location">
    <subcellularLocation>
        <location evidence="2">Cytoplasm</location>
    </subcellularLocation>
</comment>
<evidence type="ECO:0000256" key="7">
    <source>
        <dbReference type="ARBA" id="ARBA00022603"/>
    </source>
</evidence>
<dbReference type="InterPro" id="IPR018314">
    <property type="entry name" value="RsmB/NOL1/NOP2-like_CS"/>
</dbReference>
<comment type="catalytic activity">
    <reaction evidence="13">
        <text>cytidine(967) in 16S rRNA + S-adenosyl-L-methionine = 5-methylcytidine(967) in 16S rRNA + S-adenosyl-L-homocysteine + H(+)</text>
        <dbReference type="Rhea" id="RHEA:42748"/>
        <dbReference type="Rhea" id="RHEA-COMP:10219"/>
        <dbReference type="Rhea" id="RHEA-COMP:10220"/>
        <dbReference type="ChEBI" id="CHEBI:15378"/>
        <dbReference type="ChEBI" id="CHEBI:57856"/>
        <dbReference type="ChEBI" id="CHEBI:59789"/>
        <dbReference type="ChEBI" id="CHEBI:74483"/>
        <dbReference type="ChEBI" id="CHEBI:82748"/>
        <dbReference type="EC" id="2.1.1.176"/>
    </reaction>
</comment>
<dbReference type="InterPro" id="IPR049560">
    <property type="entry name" value="MeTrfase_RsmB-F_NOP2_cat"/>
</dbReference>
<dbReference type="NCBIfam" id="TIGR00563">
    <property type="entry name" value="rsmB"/>
    <property type="match status" value="1"/>
</dbReference>
<evidence type="ECO:0000256" key="3">
    <source>
        <dbReference type="ARBA" id="ARBA00007494"/>
    </source>
</evidence>
<dbReference type="InterPro" id="IPR004573">
    <property type="entry name" value="rRNA_ssu_MeTfrase_B"/>
</dbReference>
<evidence type="ECO:0000256" key="12">
    <source>
        <dbReference type="ARBA" id="ARBA00031088"/>
    </source>
</evidence>
<keyword evidence="8 14" id="KW-0808">Transferase</keyword>
<dbReference type="EMBL" id="JOTP01000002">
    <property type="protein sequence ID" value="KEP27898.1"/>
    <property type="molecule type" value="Genomic_DNA"/>
</dbReference>
<accession>A0A081LF72</accession>
<comment type="caution">
    <text evidence="16">The sequence shown here is derived from an EMBL/GenBank/DDBJ whole genome shotgun (WGS) entry which is preliminary data.</text>
</comment>
<keyword evidence="7 14" id="KW-0489">Methyltransferase</keyword>
<gene>
    <name evidence="16" type="ORF">BA70_07435</name>
</gene>
<dbReference type="Gene3D" id="3.40.50.150">
    <property type="entry name" value="Vaccinia Virus protein VP39"/>
    <property type="match status" value="1"/>
</dbReference>
<evidence type="ECO:0000259" key="15">
    <source>
        <dbReference type="PROSITE" id="PS51686"/>
    </source>
</evidence>
<evidence type="ECO:0000256" key="6">
    <source>
        <dbReference type="ARBA" id="ARBA00022552"/>
    </source>
</evidence>
<keyword evidence="9 14" id="KW-0949">S-adenosyl-L-methionine</keyword>
<evidence type="ECO:0000256" key="1">
    <source>
        <dbReference type="ARBA" id="ARBA00002724"/>
    </source>
</evidence>
<dbReference type="eggNOG" id="COG0144">
    <property type="taxonomic scope" value="Bacteria"/>
</dbReference>
<dbReference type="FunFam" id="1.10.940.10:FF:000006">
    <property type="entry name" value="16S rRNA (Cytosine(967)-C(5))-methyltransferase RsmB"/>
    <property type="match status" value="1"/>
</dbReference>
<dbReference type="FunFam" id="3.40.50.150:FF:000257">
    <property type="entry name" value="16S rRNA methyltransferase"/>
    <property type="match status" value="1"/>
</dbReference>
<comment type="function">
    <text evidence="1">Specifically methylates the cytosine at position 967 (m5C967) of 16S rRNA.</text>
</comment>
<dbReference type="InterPro" id="IPR029063">
    <property type="entry name" value="SAM-dependent_MTases_sf"/>
</dbReference>
<dbReference type="GO" id="GO:0003723">
    <property type="term" value="F:RNA binding"/>
    <property type="evidence" value="ECO:0007669"/>
    <property type="project" value="UniProtKB-UniRule"/>
</dbReference>
<dbReference type="OrthoDB" id="9810297at2"/>
<evidence type="ECO:0000256" key="8">
    <source>
        <dbReference type="ARBA" id="ARBA00022679"/>
    </source>
</evidence>
<organism evidence="16 17">
    <name type="scientific">Bacillus zhangzhouensis</name>
    <dbReference type="NCBI Taxonomy" id="1178540"/>
    <lineage>
        <taxon>Bacteria</taxon>
        <taxon>Bacillati</taxon>
        <taxon>Bacillota</taxon>
        <taxon>Bacilli</taxon>
        <taxon>Bacillales</taxon>
        <taxon>Bacillaceae</taxon>
        <taxon>Bacillus</taxon>
    </lineage>
</organism>
<evidence type="ECO:0000256" key="2">
    <source>
        <dbReference type="ARBA" id="ARBA00004496"/>
    </source>
</evidence>
<evidence type="ECO:0000256" key="10">
    <source>
        <dbReference type="ARBA" id="ARBA00022884"/>
    </source>
</evidence>
<dbReference type="CDD" id="cd00620">
    <property type="entry name" value="Methyltransferase_Sun"/>
    <property type="match status" value="1"/>
</dbReference>
<evidence type="ECO:0000256" key="4">
    <source>
        <dbReference type="ARBA" id="ARBA00012140"/>
    </source>
</evidence>
<dbReference type="eggNOG" id="COG0781">
    <property type="taxonomic scope" value="Bacteria"/>
</dbReference>
<proteinExistence type="inferred from homology"/>
<dbReference type="InterPro" id="IPR035926">
    <property type="entry name" value="NusB-like_sf"/>
</dbReference>
<name>A0A081LF72_9BACI</name>
<feature type="binding site" evidence="14">
    <location>
        <position position="310"/>
    </location>
    <ligand>
        <name>S-adenosyl-L-methionine</name>
        <dbReference type="ChEBI" id="CHEBI:59789"/>
    </ligand>
</feature>
<feature type="binding site" evidence="14">
    <location>
        <begin position="259"/>
        <end position="265"/>
    </location>
    <ligand>
        <name>S-adenosyl-L-methionine</name>
        <dbReference type="ChEBI" id="CHEBI:59789"/>
    </ligand>
</feature>
<dbReference type="InterPro" id="IPR006027">
    <property type="entry name" value="NusB_RsmB_TIM44"/>
</dbReference>
<dbReference type="InterPro" id="IPR023267">
    <property type="entry name" value="RCMT"/>
</dbReference>
<dbReference type="GO" id="GO:0008649">
    <property type="term" value="F:rRNA methyltransferase activity"/>
    <property type="evidence" value="ECO:0007669"/>
    <property type="project" value="InterPro"/>
</dbReference>
<dbReference type="SUPFAM" id="SSF48013">
    <property type="entry name" value="NusB-like"/>
    <property type="match status" value="1"/>
</dbReference>
<feature type="binding site" evidence="14">
    <location>
        <position position="329"/>
    </location>
    <ligand>
        <name>S-adenosyl-L-methionine</name>
        <dbReference type="ChEBI" id="CHEBI:59789"/>
    </ligand>
</feature>
<dbReference type="Pfam" id="PF22458">
    <property type="entry name" value="RsmF-B_ferredox"/>
    <property type="match status" value="1"/>
</dbReference>
<evidence type="ECO:0000256" key="13">
    <source>
        <dbReference type="ARBA" id="ARBA00047283"/>
    </source>
</evidence>
<evidence type="ECO:0000313" key="16">
    <source>
        <dbReference type="EMBL" id="KEP27898.1"/>
    </source>
</evidence>
<dbReference type="GO" id="GO:0005737">
    <property type="term" value="C:cytoplasm"/>
    <property type="evidence" value="ECO:0007669"/>
    <property type="project" value="UniProtKB-SubCell"/>
</dbReference>
<comment type="similarity">
    <text evidence="3 14">Belongs to the class I-like SAM-binding methyltransferase superfamily. RsmB/NOP family.</text>
</comment>
<dbReference type="SUPFAM" id="SSF53335">
    <property type="entry name" value="S-adenosyl-L-methionine-dependent methyltransferases"/>
    <property type="match status" value="1"/>
</dbReference>
<protein>
    <recommendedName>
        <fullName evidence="4">16S rRNA (cytosine(967)-C(5))-methyltransferase</fullName>
        <ecNumber evidence="4">2.1.1.176</ecNumber>
    </recommendedName>
    <alternativeName>
        <fullName evidence="11">16S rRNA m5C967 methyltransferase</fullName>
    </alternativeName>
    <alternativeName>
        <fullName evidence="12">rRNA (cytosine-C(5)-)-methyltransferase RsmB</fullName>
    </alternativeName>
</protein>
<dbReference type="Gene3D" id="1.10.940.10">
    <property type="entry name" value="NusB-like"/>
    <property type="match status" value="1"/>
</dbReference>
<reference evidence="16 17" key="1">
    <citation type="submission" date="2012-09" db="EMBL/GenBank/DDBJ databases">
        <title>Genome Sequence of Bacillus sp. DW5-4.</title>
        <authorList>
            <person name="Lai Q."/>
            <person name="Liu Y."/>
            <person name="Shao Z."/>
        </authorList>
    </citation>
    <scope>NUCLEOTIDE SEQUENCE [LARGE SCALE GENOMIC DNA]</scope>
    <source>
        <strain evidence="16 17">DW5-4</strain>
    </source>
</reference>
<feature type="active site" description="Nucleophile" evidence="14">
    <location>
        <position position="382"/>
    </location>
</feature>
<dbReference type="PROSITE" id="PS01153">
    <property type="entry name" value="NOL1_NOP2_SUN"/>
    <property type="match status" value="1"/>
</dbReference>